<evidence type="ECO:0000256" key="9">
    <source>
        <dbReference type="ARBA" id="ARBA00023065"/>
    </source>
</evidence>
<dbReference type="InterPro" id="IPR027359">
    <property type="entry name" value="Volt_channel_dom_sf"/>
</dbReference>
<dbReference type="Gene3D" id="1.20.120.350">
    <property type="entry name" value="Voltage-gated potassium channels. Chain C"/>
    <property type="match status" value="1"/>
</dbReference>
<dbReference type="PRINTS" id="PR01496">
    <property type="entry name" value="SHAKERCHANEL"/>
</dbReference>
<dbReference type="PANTHER" id="PTHR11537:SF113">
    <property type="entry name" value="POTASSIUM VOLTAGE-GATED CHANNEL PROTEIN SHAKER"/>
    <property type="match status" value="1"/>
</dbReference>
<dbReference type="InterPro" id="IPR028325">
    <property type="entry name" value="VG_K_chnl"/>
</dbReference>
<keyword evidence="11" id="KW-0407">Ion channel</keyword>
<organism evidence="14 15">
    <name type="scientific">Oikopleura dioica</name>
    <name type="common">Tunicate</name>
    <dbReference type="NCBI Taxonomy" id="34765"/>
    <lineage>
        <taxon>Eukaryota</taxon>
        <taxon>Metazoa</taxon>
        <taxon>Chordata</taxon>
        <taxon>Tunicata</taxon>
        <taxon>Appendicularia</taxon>
        <taxon>Copelata</taxon>
        <taxon>Oikopleuridae</taxon>
        <taxon>Oikopleura</taxon>
    </lineage>
</organism>
<dbReference type="SUPFAM" id="SSF54695">
    <property type="entry name" value="POZ domain"/>
    <property type="match status" value="1"/>
</dbReference>
<keyword evidence="8" id="KW-1133">Transmembrane helix</keyword>
<dbReference type="Pfam" id="PF00520">
    <property type="entry name" value="Ion_trans"/>
    <property type="match status" value="1"/>
</dbReference>
<keyword evidence="10" id="KW-0472">Membrane</keyword>
<gene>
    <name evidence="14" type="ORF">OKIOD_LOCUS1209</name>
</gene>
<evidence type="ECO:0000256" key="4">
    <source>
        <dbReference type="ARBA" id="ARBA00022692"/>
    </source>
</evidence>
<dbReference type="SUPFAM" id="SSF81324">
    <property type="entry name" value="Voltage-gated potassium channels"/>
    <property type="match status" value="1"/>
</dbReference>
<protein>
    <submittedName>
        <fullName evidence="14">Oidioi.mRNA.OKI2018_I69.PAR.g9651.t1.cds</fullName>
    </submittedName>
</protein>
<evidence type="ECO:0000259" key="12">
    <source>
        <dbReference type="Pfam" id="PF00520"/>
    </source>
</evidence>
<dbReference type="InterPro" id="IPR011333">
    <property type="entry name" value="SKP1/BTB/POZ_sf"/>
</dbReference>
<keyword evidence="5" id="KW-0631">Potassium channel</keyword>
<keyword evidence="6" id="KW-0851">Voltage-gated channel</keyword>
<evidence type="ECO:0000256" key="6">
    <source>
        <dbReference type="ARBA" id="ARBA00022882"/>
    </source>
</evidence>
<keyword evidence="2" id="KW-0813">Transport</keyword>
<keyword evidence="7" id="KW-0630">Potassium</keyword>
<evidence type="ECO:0000256" key="5">
    <source>
        <dbReference type="ARBA" id="ARBA00022826"/>
    </source>
</evidence>
<dbReference type="PRINTS" id="PR00169">
    <property type="entry name" value="KCHANNEL"/>
</dbReference>
<dbReference type="InterPro" id="IPR003131">
    <property type="entry name" value="T1-type_BTB"/>
</dbReference>
<dbReference type="Pfam" id="PF02214">
    <property type="entry name" value="BTB_2"/>
    <property type="match status" value="1"/>
</dbReference>
<dbReference type="Proteomes" id="UP001158576">
    <property type="component" value="Chromosome PAR"/>
</dbReference>
<evidence type="ECO:0000313" key="14">
    <source>
        <dbReference type="EMBL" id="CAG5080574.1"/>
    </source>
</evidence>
<sequence length="332" mass="37895">MFGIRAGMYSAFDKNLSKSQLTLSKIDFSPTRQSCKSPRQLSQHELSQMSQGFAVVNVSGLRLELDLAGIEERYPETIFADPAFNKYWDGQEFFLDRHRNSFEVIANWLSIGGELVCPDTIPIDVFLYEISFYQLPVPAIEDFLRNEGLLMEKEEEVKNLTTRMKIWTLFENPTSSTLAKIISSLSILAIVVSTTLFCIETLPGISKTAEDGESCSTSVIAMYSIESICVVWFIIELSLRLLCAPSWRSFIADIMNIIDFLAILPWLFRTILGISTCNGSEAHHNYVVIFMLRILRITRAFRVLKLSRNDSNYSRIAEKWKRLNRLKDIPEG</sequence>
<evidence type="ECO:0000256" key="7">
    <source>
        <dbReference type="ARBA" id="ARBA00022958"/>
    </source>
</evidence>
<evidence type="ECO:0000256" key="2">
    <source>
        <dbReference type="ARBA" id="ARBA00022448"/>
    </source>
</evidence>
<evidence type="ECO:0000256" key="3">
    <source>
        <dbReference type="ARBA" id="ARBA00022538"/>
    </source>
</evidence>
<feature type="domain" description="Ion transport" evidence="12">
    <location>
        <begin position="180"/>
        <end position="314"/>
    </location>
</feature>
<keyword evidence="9" id="KW-0406">Ion transport</keyword>
<name>A0ABN7RRY9_OIKDI</name>
<comment type="subcellular location">
    <subcellularLocation>
        <location evidence="1">Membrane</location>
        <topology evidence="1">Multi-pass membrane protein</topology>
    </subcellularLocation>
</comment>
<keyword evidence="4" id="KW-0812">Transmembrane</keyword>
<evidence type="ECO:0000256" key="11">
    <source>
        <dbReference type="ARBA" id="ARBA00023303"/>
    </source>
</evidence>
<dbReference type="InterPro" id="IPR005821">
    <property type="entry name" value="Ion_trans_dom"/>
</dbReference>
<proteinExistence type="predicted"/>
<evidence type="ECO:0000259" key="13">
    <source>
        <dbReference type="Pfam" id="PF02214"/>
    </source>
</evidence>
<dbReference type="Gene3D" id="3.30.710.10">
    <property type="entry name" value="Potassium Channel Kv1.1, Chain A"/>
    <property type="match status" value="1"/>
</dbReference>
<evidence type="ECO:0000256" key="8">
    <source>
        <dbReference type="ARBA" id="ARBA00022989"/>
    </source>
</evidence>
<evidence type="ECO:0000256" key="1">
    <source>
        <dbReference type="ARBA" id="ARBA00004141"/>
    </source>
</evidence>
<feature type="domain" description="Potassium channel tetramerisation-type BTB" evidence="13">
    <location>
        <begin position="55"/>
        <end position="141"/>
    </location>
</feature>
<dbReference type="EMBL" id="OU015568">
    <property type="protein sequence ID" value="CAG5080574.1"/>
    <property type="molecule type" value="Genomic_DNA"/>
</dbReference>
<keyword evidence="3" id="KW-0633">Potassium transport</keyword>
<dbReference type="InterPro" id="IPR003972">
    <property type="entry name" value="K_chnl_volt-dep_Kv1"/>
</dbReference>
<keyword evidence="15" id="KW-1185">Reference proteome</keyword>
<evidence type="ECO:0000313" key="15">
    <source>
        <dbReference type="Proteomes" id="UP001158576"/>
    </source>
</evidence>
<accession>A0ABN7RRY9</accession>
<dbReference type="PANTHER" id="PTHR11537">
    <property type="entry name" value="VOLTAGE-GATED POTASSIUM CHANNEL"/>
    <property type="match status" value="1"/>
</dbReference>
<evidence type="ECO:0000256" key="10">
    <source>
        <dbReference type="ARBA" id="ARBA00023136"/>
    </source>
</evidence>
<reference evidence="14 15" key="1">
    <citation type="submission" date="2021-04" db="EMBL/GenBank/DDBJ databases">
        <authorList>
            <person name="Bliznina A."/>
        </authorList>
    </citation>
    <scope>NUCLEOTIDE SEQUENCE [LARGE SCALE GENOMIC DNA]</scope>
</reference>